<name>A0A4C1ZNP1_EUMVA</name>
<feature type="compositionally biased region" description="Low complexity" evidence="1">
    <location>
        <begin position="53"/>
        <end position="68"/>
    </location>
</feature>
<feature type="compositionally biased region" description="Low complexity" evidence="1">
    <location>
        <begin position="31"/>
        <end position="43"/>
    </location>
</feature>
<protein>
    <submittedName>
        <fullName evidence="2">Uncharacterized protein</fullName>
    </submittedName>
</protein>
<feature type="region of interest" description="Disordered" evidence="1">
    <location>
        <begin position="17"/>
        <end position="87"/>
    </location>
</feature>
<evidence type="ECO:0000313" key="2">
    <source>
        <dbReference type="EMBL" id="GBP88843.1"/>
    </source>
</evidence>
<gene>
    <name evidence="2" type="ORF">EVAR_65836_1</name>
</gene>
<sequence>MSCRNLQAQRAAPYIAAAARGRPRARPAPPFAFRRPTRRGAPALKCPSWTSSVAGGRTRAPRPRTVTASRRHQNTGLGPAIKMSVDT</sequence>
<dbReference type="AlphaFoldDB" id="A0A4C1ZNP1"/>
<accession>A0A4C1ZNP1</accession>
<organism evidence="2 3">
    <name type="scientific">Eumeta variegata</name>
    <name type="common">Bagworm moth</name>
    <name type="synonym">Eumeta japonica</name>
    <dbReference type="NCBI Taxonomy" id="151549"/>
    <lineage>
        <taxon>Eukaryota</taxon>
        <taxon>Metazoa</taxon>
        <taxon>Ecdysozoa</taxon>
        <taxon>Arthropoda</taxon>
        <taxon>Hexapoda</taxon>
        <taxon>Insecta</taxon>
        <taxon>Pterygota</taxon>
        <taxon>Neoptera</taxon>
        <taxon>Endopterygota</taxon>
        <taxon>Lepidoptera</taxon>
        <taxon>Glossata</taxon>
        <taxon>Ditrysia</taxon>
        <taxon>Tineoidea</taxon>
        <taxon>Psychidae</taxon>
        <taxon>Oiketicinae</taxon>
        <taxon>Eumeta</taxon>
    </lineage>
</organism>
<evidence type="ECO:0000313" key="3">
    <source>
        <dbReference type="Proteomes" id="UP000299102"/>
    </source>
</evidence>
<comment type="caution">
    <text evidence="2">The sequence shown here is derived from an EMBL/GenBank/DDBJ whole genome shotgun (WGS) entry which is preliminary data.</text>
</comment>
<reference evidence="2 3" key="1">
    <citation type="journal article" date="2019" name="Commun. Biol.">
        <title>The bagworm genome reveals a unique fibroin gene that provides high tensile strength.</title>
        <authorList>
            <person name="Kono N."/>
            <person name="Nakamura H."/>
            <person name="Ohtoshi R."/>
            <person name="Tomita M."/>
            <person name="Numata K."/>
            <person name="Arakawa K."/>
        </authorList>
    </citation>
    <scope>NUCLEOTIDE SEQUENCE [LARGE SCALE GENOMIC DNA]</scope>
</reference>
<keyword evidence="3" id="KW-1185">Reference proteome</keyword>
<proteinExistence type="predicted"/>
<dbReference type="Proteomes" id="UP000299102">
    <property type="component" value="Unassembled WGS sequence"/>
</dbReference>
<evidence type="ECO:0000256" key="1">
    <source>
        <dbReference type="SAM" id="MobiDB-lite"/>
    </source>
</evidence>
<dbReference type="EMBL" id="BGZK01001961">
    <property type="protein sequence ID" value="GBP88843.1"/>
    <property type="molecule type" value="Genomic_DNA"/>
</dbReference>